<dbReference type="EMBL" id="UGSS01000002">
    <property type="protein sequence ID" value="SUB34060.1"/>
    <property type="molecule type" value="Genomic_DNA"/>
</dbReference>
<dbReference type="SUPFAM" id="SSF110849">
    <property type="entry name" value="ParB/Sulfiredoxin"/>
    <property type="match status" value="1"/>
</dbReference>
<dbReference type="InterPro" id="IPR003115">
    <property type="entry name" value="ParB_N"/>
</dbReference>
<dbReference type="GO" id="GO:0005694">
    <property type="term" value="C:chromosome"/>
    <property type="evidence" value="ECO:0007669"/>
    <property type="project" value="TreeGrafter"/>
</dbReference>
<name>A0A379B7L1_9PAST</name>
<feature type="domain" description="ParB-like N-terminal" evidence="2">
    <location>
        <begin position="14"/>
        <end position="106"/>
    </location>
</feature>
<dbReference type="InterPro" id="IPR036086">
    <property type="entry name" value="ParB/Sulfiredoxin_sf"/>
</dbReference>
<keyword evidence="1" id="KW-0175">Coiled coil</keyword>
<evidence type="ECO:0000313" key="3">
    <source>
        <dbReference type="EMBL" id="SUB34060.1"/>
    </source>
</evidence>
<protein>
    <submittedName>
        <fullName evidence="3">ParB/RepB/Spo0J family partition protein</fullName>
    </submittedName>
</protein>
<dbReference type="AlphaFoldDB" id="A0A379B7L1"/>
<dbReference type="GO" id="GO:0007059">
    <property type="term" value="P:chromosome segregation"/>
    <property type="evidence" value="ECO:0007669"/>
    <property type="project" value="TreeGrafter"/>
</dbReference>
<dbReference type="InterPro" id="IPR050336">
    <property type="entry name" value="Chromosome_partition/occlusion"/>
</dbReference>
<dbReference type="InterPro" id="IPR011111">
    <property type="entry name" value="Plasmid_RepB"/>
</dbReference>
<dbReference type="Gene3D" id="3.90.1530.30">
    <property type="match status" value="1"/>
</dbReference>
<keyword evidence="4" id="KW-1185">Reference proteome</keyword>
<dbReference type="CDD" id="cd16387">
    <property type="entry name" value="ParB_N_Srx"/>
    <property type="match status" value="1"/>
</dbReference>
<dbReference type="SMART" id="SM00470">
    <property type="entry name" value="ParB"/>
    <property type="match status" value="1"/>
</dbReference>
<proteinExistence type="predicted"/>
<reference evidence="3 4" key="1">
    <citation type="submission" date="2018-06" db="EMBL/GenBank/DDBJ databases">
        <authorList>
            <consortium name="Pathogen Informatics"/>
            <person name="Doyle S."/>
        </authorList>
    </citation>
    <scope>NUCLEOTIDE SEQUENCE [LARGE SCALE GENOMIC DNA]</scope>
    <source>
        <strain evidence="3 4">NCTC10699</strain>
    </source>
</reference>
<dbReference type="Proteomes" id="UP000254280">
    <property type="component" value="Unassembled WGS sequence"/>
</dbReference>
<feature type="coiled-coil region" evidence="1">
    <location>
        <begin position="221"/>
        <end position="248"/>
    </location>
</feature>
<dbReference type="OrthoDB" id="7632576at2"/>
<dbReference type="PANTHER" id="PTHR33375">
    <property type="entry name" value="CHROMOSOME-PARTITIONING PROTEIN PARB-RELATED"/>
    <property type="match status" value="1"/>
</dbReference>
<sequence length="289" mass="33322">MPSNITYAFHNELLMLPVSEILPTRQIDKHFEKSVKYQSILSSIQEVGIIEPLVVYPEREHQYILLDGHLRLHALKMLGADTALCMISTDDEGFTYNKQINRLTTIQEHNMLVKAIERGVSDESIAKTLNIDLKILRQKMNMLNGIAKEVIEKLANKQIGKDIFRILRKMKPERQIEVVDMMIASNKFSLTYANMMLLSSRKDELVESHKAKPTNNNLEDLSIMQKELNRLKENYKVSEEKLADLKMALIVAKGYVNRLLSNAAIVDLLEHEQNEIYITLKEVCKFKHS</sequence>
<organism evidence="3 4">
    <name type="scientific">[Pasteurella] mairii</name>
    <dbReference type="NCBI Taxonomy" id="757"/>
    <lineage>
        <taxon>Bacteria</taxon>
        <taxon>Pseudomonadati</taxon>
        <taxon>Pseudomonadota</taxon>
        <taxon>Gammaproteobacteria</taxon>
        <taxon>Pasteurellales</taxon>
        <taxon>Pasteurellaceae</taxon>
    </lineage>
</organism>
<evidence type="ECO:0000313" key="4">
    <source>
        <dbReference type="Proteomes" id="UP000254280"/>
    </source>
</evidence>
<accession>A0A379B7L1</accession>
<dbReference type="PANTHER" id="PTHR33375:SF1">
    <property type="entry name" value="CHROMOSOME-PARTITIONING PROTEIN PARB-RELATED"/>
    <property type="match status" value="1"/>
</dbReference>
<dbReference type="Gene3D" id="1.10.10.2830">
    <property type="match status" value="1"/>
</dbReference>
<dbReference type="Pfam" id="PF02195">
    <property type="entry name" value="ParB_N"/>
    <property type="match status" value="1"/>
</dbReference>
<gene>
    <name evidence="3" type="ORF">NCTC10699_01711</name>
</gene>
<dbReference type="SUPFAM" id="SSF109709">
    <property type="entry name" value="KorB DNA-binding domain-like"/>
    <property type="match status" value="1"/>
</dbReference>
<evidence type="ECO:0000256" key="1">
    <source>
        <dbReference type="SAM" id="Coils"/>
    </source>
</evidence>
<evidence type="ECO:0000259" key="2">
    <source>
        <dbReference type="SMART" id="SM00470"/>
    </source>
</evidence>
<dbReference type="Pfam" id="PF07506">
    <property type="entry name" value="RepB"/>
    <property type="match status" value="1"/>
</dbReference>